<keyword evidence="10 12" id="KW-1133">Transmembrane helix</keyword>
<comment type="subcellular location">
    <subcellularLocation>
        <location evidence="2">Membrane</location>
    </subcellularLocation>
</comment>
<feature type="domain" description="Histidine kinase" evidence="13">
    <location>
        <begin position="502"/>
        <end position="612"/>
    </location>
</feature>
<dbReference type="Pfam" id="PF00672">
    <property type="entry name" value="HAMP"/>
    <property type="match status" value="1"/>
</dbReference>
<evidence type="ECO:0000256" key="3">
    <source>
        <dbReference type="ARBA" id="ARBA00012438"/>
    </source>
</evidence>
<evidence type="ECO:0000256" key="6">
    <source>
        <dbReference type="ARBA" id="ARBA00022692"/>
    </source>
</evidence>
<accession>A0ABT8H7B0</accession>
<dbReference type="RefSeq" id="WP_208675667.1">
    <property type="nucleotide sequence ID" value="NZ_CP070380.1"/>
</dbReference>
<dbReference type="Pfam" id="PF02518">
    <property type="entry name" value="HATPase_c"/>
    <property type="match status" value="1"/>
</dbReference>
<keyword evidence="4" id="KW-0597">Phosphoprotein</keyword>
<organism evidence="14 15">
    <name type="scientific">Mycolicibacterium austroafricanum</name>
    <name type="common">Mycobacterium austroafricanum</name>
    <dbReference type="NCBI Taxonomy" id="39687"/>
    <lineage>
        <taxon>Bacteria</taxon>
        <taxon>Bacillati</taxon>
        <taxon>Actinomycetota</taxon>
        <taxon>Actinomycetes</taxon>
        <taxon>Mycobacteriales</taxon>
        <taxon>Mycobacteriaceae</taxon>
        <taxon>Mycolicibacterium</taxon>
    </lineage>
</organism>
<keyword evidence="11" id="KW-0902">Two-component regulatory system</keyword>
<keyword evidence="12" id="KW-0472">Membrane</keyword>
<evidence type="ECO:0000256" key="1">
    <source>
        <dbReference type="ARBA" id="ARBA00000085"/>
    </source>
</evidence>
<evidence type="ECO:0000256" key="7">
    <source>
        <dbReference type="ARBA" id="ARBA00022741"/>
    </source>
</evidence>
<keyword evidence="8" id="KW-0418">Kinase</keyword>
<dbReference type="InterPro" id="IPR036890">
    <property type="entry name" value="HATPase_C_sf"/>
</dbReference>
<dbReference type="Proteomes" id="UP001172687">
    <property type="component" value="Unassembled WGS sequence"/>
</dbReference>
<keyword evidence="6 12" id="KW-0812">Transmembrane</keyword>
<evidence type="ECO:0000256" key="12">
    <source>
        <dbReference type="SAM" id="Phobius"/>
    </source>
</evidence>
<feature type="transmembrane region" description="Helical" evidence="12">
    <location>
        <begin position="299"/>
        <end position="321"/>
    </location>
</feature>
<dbReference type="InterPro" id="IPR050980">
    <property type="entry name" value="2C_sensor_his_kinase"/>
</dbReference>
<evidence type="ECO:0000256" key="5">
    <source>
        <dbReference type="ARBA" id="ARBA00022679"/>
    </source>
</evidence>
<dbReference type="EC" id="2.7.13.3" evidence="3"/>
<feature type="transmembrane region" description="Helical" evidence="12">
    <location>
        <begin position="20"/>
        <end position="44"/>
    </location>
</feature>
<gene>
    <name evidence="14" type="ORF">QYF68_02300</name>
</gene>
<evidence type="ECO:0000256" key="4">
    <source>
        <dbReference type="ARBA" id="ARBA00022553"/>
    </source>
</evidence>
<name>A0ABT8H7B0_MYCAO</name>
<dbReference type="SMART" id="SM00387">
    <property type="entry name" value="HATPase_c"/>
    <property type="match status" value="1"/>
</dbReference>
<dbReference type="GO" id="GO:0005524">
    <property type="term" value="F:ATP binding"/>
    <property type="evidence" value="ECO:0007669"/>
    <property type="project" value="UniProtKB-KW"/>
</dbReference>
<keyword evidence="5" id="KW-0808">Transferase</keyword>
<evidence type="ECO:0000256" key="9">
    <source>
        <dbReference type="ARBA" id="ARBA00022840"/>
    </source>
</evidence>
<dbReference type="SMART" id="SM00304">
    <property type="entry name" value="HAMP"/>
    <property type="match status" value="1"/>
</dbReference>
<evidence type="ECO:0000313" key="14">
    <source>
        <dbReference type="EMBL" id="MDN4516654.1"/>
    </source>
</evidence>
<protein>
    <recommendedName>
        <fullName evidence="3">histidine kinase</fullName>
        <ecNumber evidence="3">2.7.13.3</ecNumber>
    </recommendedName>
</protein>
<comment type="caution">
    <text evidence="14">The sequence shown here is derived from an EMBL/GenBank/DDBJ whole genome shotgun (WGS) entry which is preliminary data.</text>
</comment>
<dbReference type="EMBL" id="JAUHTC010000008">
    <property type="protein sequence ID" value="MDN4516654.1"/>
    <property type="molecule type" value="Genomic_DNA"/>
</dbReference>
<keyword evidence="9 14" id="KW-0067">ATP-binding</keyword>
<dbReference type="InterPro" id="IPR003594">
    <property type="entry name" value="HATPase_dom"/>
</dbReference>
<evidence type="ECO:0000256" key="10">
    <source>
        <dbReference type="ARBA" id="ARBA00022989"/>
    </source>
</evidence>
<comment type="catalytic activity">
    <reaction evidence="1">
        <text>ATP + protein L-histidine = ADP + protein N-phospho-L-histidine.</text>
        <dbReference type="EC" id="2.7.13.3"/>
    </reaction>
</comment>
<sequence length="860" mass="90839">MNDTRSVKRPAPLALSNWPVRVKVLAIVVVPLLLACVFGGLRIYSSATEAAELRHAAQRADMVPAVVDYMAALEAAMVTATEGGDARQALTVFESRRTGLQHLLDVTPVDDGVRLATNTLIDFGQNLIDKISADAIDLRTRVMTYAPLLITSETAITGLVGADDERVRSDADTLSRAVGARGQMAMQRMLVNSGAELPEPLLRSAMVTIAGTEPATVTAMGGYLGGATEQASTLRSEMVKRMALLSEPTTALVGNPELLASQKITGDIAAGLIAQTTEDIPAAVARQADDARTAAIRDAALVGAAILVALILVTLVARSMVRPLRTLRDSALKVAHEDLPREVEHVRSDGKEFPVQPIPVHTTEEVGQVAHAVDELHQQAVMLAGEQARLQLQVTDMFETLSRRNRSLVDQQLSLIDRLERDEEDPDRLESLFRLDHLAARMRRNGSNLMVLAGAQISRERAESVPVTALVNAAASEVEDYTRIVTTGLPDGEVDGVVAGDLVHLLAELLDNALRYSPPTTEVRVSAVPTGNNGLVIEVSDTGLGMTESDLRVANTRLESGGEVNPYTARHMGLFVVGRLAASHGLVVRLRSTVAGEPDSGTTAGVYIPARLLIHTAPAQYGGRDDEPVPADAHAGIVTALALEVPAGVPREAPAVAAGPATDLLPQRRPGASGIVETPAETPVAPIETPVATPVAVVTPAATPVAAVTPVAPPVETPPARSEVAAFFSPRPQPTETNGHARHAAADSDPDDAIYQKMLSEWLVDPHELSHSTDLNWKSVWDHGWSAAEAAEAAPVLDHTAEGLPVRRPGARLVPGHANGEPVASAGRDPEAVRNSIGSHFGGVHAGRLRAQETGGADFP</sequence>
<keyword evidence="15" id="KW-1185">Reference proteome</keyword>
<evidence type="ECO:0000313" key="15">
    <source>
        <dbReference type="Proteomes" id="UP001172687"/>
    </source>
</evidence>
<dbReference type="CDD" id="cd06225">
    <property type="entry name" value="HAMP"/>
    <property type="match status" value="1"/>
</dbReference>
<dbReference type="SUPFAM" id="SSF55874">
    <property type="entry name" value="ATPase domain of HSP90 chaperone/DNA topoisomerase II/histidine kinase"/>
    <property type="match status" value="1"/>
</dbReference>
<dbReference type="Gene3D" id="6.10.340.10">
    <property type="match status" value="1"/>
</dbReference>
<evidence type="ECO:0000259" key="13">
    <source>
        <dbReference type="PROSITE" id="PS50109"/>
    </source>
</evidence>
<evidence type="ECO:0000256" key="2">
    <source>
        <dbReference type="ARBA" id="ARBA00004370"/>
    </source>
</evidence>
<evidence type="ECO:0000256" key="11">
    <source>
        <dbReference type="ARBA" id="ARBA00023012"/>
    </source>
</evidence>
<proteinExistence type="predicted"/>
<evidence type="ECO:0000256" key="8">
    <source>
        <dbReference type="ARBA" id="ARBA00022777"/>
    </source>
</evidence>
<dbReference type="PROSITE" id="PS50109">
    <property type="entry name" value="HIS_KIN"/>
    <property type="match status" value="1"/>
</dbReference>
<dbReference type="InterPro" id="IPR005467">
    <property type="entry name" value="His_kinase_dom"/>
</dbReference>
<dbReference type="PANTHER" id="PTHR44936">
    <property type="entry name" value="SENSOR PROTEIN CREC"/>
    <property type="match status" value="1"/>
</dbReference>
<dbReference type="Gene3D" id="3.30.565.10">
    <property type="entry name" value="Histidine kinase-like ATPase, C-terminal domain"/>
    <property type="match status" value="1"/>
</dbReference>
<dbReference type="InterPro" id="IPR003660">
    <property type="entry name" value="HAMP_dom"/>
</dbReference>
<dbReference type="PANTHER" id="PTHR44936:SF9">
    <property type="entry name" value="SENSOR PROTEIN CREC"/>
    <property type="match status" value="1"/>
</dbReference>
<keyword evidence="7" id="KW-0547">Nucleotide-binding</keyword>
<reference evidence="14" key="1">
    <citation type="submission" date="2023-07" db="EMBL/GenBank/DDBJ databases">
        <title>Degradation of tert-butanol by M. austroafricanum TBA100.</title>
        <authorList>
            <person name="Helbich S."/>
            <person name="Vainshtein Y."/>
        </authorList>
    </citation>
    <scope>NUCLEOTIDE SEQUENCE</scope>
    <source>
        <strain evidence="14">TBA100</strain>
    </source>
</reference>